<feature type="compositionally biased region" description="Gly residues" evidence="3">
    <location>
        <begin position="51"/>
        <end position="64"/>
    </location>
</feature>
<dbReference type="GO" id="GO:0036159">
    <property type="term" value="P:inner dynein arm assembly"/>
    <property type="evidence" value="ECO:0007669"/>
    <property type="project" value="InterPro"/>
</dbReference>
<keyword evidence="1 2" id="KW-0175">Coiled coil</keyword>
<dbReference type="GO" id="GO:0060285">
    <property type="term" value="P:cilium-dependent cell motility"/>
    <property type="evidence" value="ECO:0007669"/>
    <property type="project" value="TreeGrafter"/>
</dbReference>
<dbReference type="EMBL" id="JAKCXM010000001">
    <property type="protein sequence ID" value="KAJ0410462.1"/>
    <property type="molecule type" value="Genomic_DNA"/>
</dbReference>
<dbReference type="Pfam" id="PF24161">
    <property type="entry name" value="CCDC39"/>
    <property type="match status" value="1"/>
</dbReference>
<organism evidence="4 5">
    <name type="scientific">Pythium insidiosum</name>
    <name type="common">Pythiosis disease agent</name>
    <dbReference type="NCBI Taxonomy" id="114742"/>
    <lineage>
        <taxon>Eukaryota</taxon>
        <taxon>Sar</taxon>
        <taxon>Stramenopiles</taxon>
        <taxon>Oomycota</taxon>
        <taxon>Peronosporomycetes</taxon>
        <taxon>Pythiales</taxon>
        <taxon>Pythiaceae</taxon>
        <taxon>Pythium</taxon>
    </lineage>
</organism>
<dbReference type="GO" id="GO:0005930">
    <property type="term" value="C:axoneme"/>
    <property type="evidence" value="ECO:0007669"/>
    <property type="project" value="InterPro"/>
</dbReference>
<feature type="region of interest" description="Disordered" evidence="3">
    <location>
        <begin position="22"/>
        <end position="123"/>
    </location>
</feature>
<dbReference type="GO" id="GO:0003341">
    <property type="term" value="P:cilium movement"/>
    <property type="evidence" value="ECO:0007669"/>
    <property type="project" value="InterPro"/>
</dbReference>
<keyword evidence="5" id="KW-1185">Reference proteome</keyword>
<feature type="compositionally biased region" description="Low complexity" evidence="3">
    <location>
        <begin position="1035"/>
        <end position="1055"/>
    </location>
</feature>
<evidence type="ECO:0000256" key="2">
    <source>
        <dbReference type="SAM" id="Coils"/>
    </source>
</evidence>
<gene>
    <name evidence="4" type="ORF">P43SY_002794</name>
</gene>
<evidence type="ECO:0000313" key="5">
    <source>
        <dbReference type="Proteomes" id="UP001209570"/>
    </source>
</evidence>
<feature type="coiled-coil region" evidence="2">
    <location>
        <begin position="279"/>
        <end position="341"/>
    </location>
</feature>
<proteinExistence type="predicted"/>
<evidence type="ECO:0008006" key="6">
    <source>
        <dbReference type="Google" id="ProtNLM"/>
    </source>
</evidence>
<sequence>MEDPAASLGAASGDDTVARLGKELLSSEWADDSDNNAQDNGGGMSTWKQRFGGGKAVGSSGGELAGENESGDAESGGHYTWKRSDGRPSQSANNDEDEGDEEDEDEAIESNRGVSNMNGGSRAIPSGIDDLPLFADEKNKALHQKIRAKEKRFLEVKTEISENASRVEIMSEHLKNVKQELLHTQELHNAKLKEISSEEHMKQLAEREIGRVAQEMRKLDSECHDLENKLNTIQNFIFKGNEEMDKFKLQMNWNQDEMEQWTMAAKQKEEDAMALERYRRADEAKIKELTLEIEKLTKQLQQHRRNVEDEATETQAKQIELDKTAEEFRQLHDERRKLVQQWQETIETMKRRDEEIAAASEQYALARQGLQQKKDTLSEHKNRLKLQEQENVEAQNKISAKERQQSKIQQELQQTMARLQEFKDQVEILKNQLASAVTHLNQQRTYNANKNDHLENMKQELEAARARYKATRKALEACQNSTADAETLAKQAEEDLTAMENELKRVEKEITLHKEQMFRKSQQLFTLRQREAGLIAEISGAKASSQNLRTKIKLLEQQALRQQELVYNGEFQIQQMERKVARASGERSAEETKVLQAQIQVLQMELDRVKAEQTMLSAQCKKLEEEKRAQERVKKTLVKQKEEVDARIAEVELANESLGNSLKSTLKEKEELLVQHDLQLLEVKRLKEILNMRADEVFSLENRDFQLKKSMEERKKEIAMHREMQRATIKCIEEERHKVSVELAERENRVRKLQAKFETLCKMSGYGSEDANGEERSQAYYLIKAAQRREELQREGDELDDKIRVAEKEVRALKKALDHLDDRNSEYRKSFHRADMNSDDAQRMSALEDEVKQAEDTFFKKKKELARIEMDLESETNRLREIETQKQFARENVLQLESAYQQVEREVQNERGKWGKVTKKLEKQLKEHQKASGGSYATSVLNGKTREHVVLDTYNLKEISNSLLYTLGQLANEFPEISDTLQGAVKEQGLHIPSMPPGRIAAARTNQSLASAVAGDYALPRPMSARSDKSDRSVRSSASTGSQRSTGSNGSSGSRVAAPIKNVRIGF</sequence>
<reference evidence="4" key="1">
    <citation type="submission" date="2021-12" db="EMBL/GenBank/DDBJ databases">
        <title>Prjna785345.</title>
        <authorList>
            <person name="Rujirawat T."/>
            <person name="Krajaejun T."/>
        </authorList>
    </citation>
    <scope>NUCLEOTIDE SEQUENCE</scope>
    <source>
        <strain evidence="4">Pi057C3</strain>
    </source>
</reference>
<feature type="coiled-coil region" evidence="2">
    <location>
        <begin position="202"/>
        <end position="236"/>
    </location>
</feature>
<dbReference type="PANTHER" id="PTHR18962:SF0">
    <property type="entry name" value="COILED-COIL DOMAIN-CONTAINING PROTEIN 39"/>
    <property type="match status" value="1"/>
</dbReference>
<feature type="coiled-coil region" evidence="2">
    <location>
        <begin position="782"/>
        <end position="913"/>
    </location>
</feature>
<dbReference type="AlphaFoldDB" id="A0AAD5LVG4"/>
<feature type="region of interest" description="Disordered" evidence="3">
    <location>
        <begin position="1013"/>
        <end position="1067"/>
    </location>
</feature>
<dbReference type="InterPro" id="IPR033290">
    <property type="entry name" value="CCDC39"/>
</dbReference>
<evidence type="ECO:0000313" key="4">
    <source>
        <dbReference type="EMBL" id="KAJ0410462.1"/>
    </source>
</evidence>
<evidence type="ECO:0000256" key="1">
    <source>
        <dbReference type="ARBA" id="ARBA00023054"/>
    </source>
</evidence>
<protein>
    <recommendedName>
        <fullName evidence="6">Flagella associated protein</fullName>
    </recommendedName>
</protein>
<dbReference type="PANTHER" id="PTHR18962">
    <property type="entry name" value="COILED-COIL DOMAIN-CONTAINING PROTEIN 39"/>
    <property type="match status" value="1"/>
</dbReference>
<comment type="caution">
    <text evidence="4">The sequence shown here is derived from an EMBL/GenBank/DDBJ whole genome shotgun (WGS) entry which is preliminary data.</text>
</comment>
<feature type="coiled-coil region" evidence="2">
    <location>
        <begin position="367"/>
        <end position="654"/>
    </location>
</feature>
<dbReference type="Proteomes" id="UP001209570">
    <property type="component" value="Unassembled WGS sequence"/>
</dbReference>
<name>A0AAD5LVG4_PYTIN</name>
<feature type="coiled-coil region" evidence="2">
    <location>
        <begin position="729"/>
        <end position="756"/>
    </location>
</feature>
<accession>A0AAD5LVG4</accession>
<feature type="compositionally biased region" description="Acidic residues" evidence="3">
    <location>
        <begin position="94"/>
        <end position="108"/>
    </location>
</feature>
<evidence type="ECO:0000256" key="3">
    <source>
        <dbReference type="SAM" id="MobiDB-lite"/>
    </source>
</evidence>